<dbReference type="InterPro" id="IPR036278">
    <property type="entry name" value="Sialidase_sf"/>
</dbReference>
<dbReference type="GO" id="GO:0015979">
    <property type="term" value="P:photosynthesis"/>
    <property type="evidence" value="ECO:0007669"/>
    <property type="project" value="UniProtKB-KW"/>
</dbReference>
<feature type="signal peptide" evidence="3">
    <location>
        <begin position="1"/>
        <end position="19"/>
    </location>
</feature>
<keyword evidence="6" id="KW-1185">Reference proteome</keyword>
<dbReference type="GO" id="GO:0009523">
    <property type="term" value="C:photosystem II"/>
    <property type="evidence" value="ECO:0007669"/>
    <property type="project" value="UniProtKB-KW"/>
</dbReference>
<dbReference type="EMBL" id="FUYS01000004">
    <property type="protein sequence ID" value="SKB57186.1"/>
    <property type="molecule type" value="Genomic_DNA"/>
</dbReference>
<proteinExistence type="predicted"/>
<dbReference type="PANTHER" id="PTHR47199">
    <property type="entry name" value="PHOTOSYSTEM II STABILITY/ASSEMBLY FACTOR HCF136, CHLOROPLASTIC"/>
    <property type="match status" value="1"/>
</dbReference>
<dbReference type="InterPro" id="IPR028203">
    <property type="entry name" value="PSII_CF48-like_dom"/>
</dbReference>
<organism evidence="5 6">
    <name type="scientific">Parapedobacter luteus</name>
    <dbReference type="NCBI Taxonomy" id="623280"/>
    <lineage>
        <taxon>Bacteria</taxon>
        <taxon>Pseudomonadati</taxon>
        <taxon>Bacteroidota</taxon>
        <taxon>Sphingobacteriia</taxon>
        <taxon>Sphingobacteriales</taxon>
        <taxon>Sphingobacteriaceae</taxon>
        <taxon>Parapedobacter</taxon>
    </lineage>
</organism>
<dbReference type="CDD" id="cd15482">
    <property type="entry name" value="Sialidase_non-viral"/>
    <property type="match status" value="1"/>
</dbReference>
<evidence type="ECO:0000313" key="6">
    <source>
        <dbReference type="Proteomes" id="UP000190541"/>
    </source>
</evidence>
<evidence type="ECO:0000256" key="1">
    <source>
        <dbReference type="ARBA" id="ARBA00022531"/>
    </source>
</evidence>
<evidence type="ECO:0000256" key="2">
    <source>
        <dbReference type="ARBA" id="ARBA00023276"/>
    </source>
</evidence>
<name>A0A1T5CCW5_9SPHI</name>
<dbReference type="SUPFAM" id="SSF50939">
    <property type="entry name" value="Sialidases"/>
    <property type="match status" value="1"/>
</dbReference>
<dbReference type="AlphaFoldDB" id="A0A1T5CCW5"/>
<dbReference type="STRING" id="623280.SAMN05660226_02070"/>
<protein>
    <recommendedName>
        <fullName evidence="4">Photosynthesis system II assembly factor Ycf48/Hcf136-like domain-containing protein</fullName>
    </recommendedName>
</protein>
<dbReference type="Proteomes" id="UP000190541">
    <property type="component" value="Unassembled WGS sequence"/>
</dbReference>
<reference evidence="5 6" key="1">
    <citation type="submission" date="2017-02" db="EMBL/GenBank/DDBJ databases">
        <authorList>
            <person name="Peterson S.W."/>
        </authorList>
    </citation>
    <scope>NUCLEOTIDE SEQUENCE [LARGE SCALE GENOMIC DNA]</scope>
    <source>
        <strain evidence="5 6">DSM 22899</strain>
    </source>
</reference>
<dbReference type="Pfam" id="PF14870">
    <property type="entry name" value="PSII_BNR"/>
    <property type="match status" value="1"/>
</dbReference>
<accession>A0A1T5CCW5</accession>
<dbReference type="OrthoDB" id="9813892at2"/>
<feature type="domain" description="Photosynthesis system II assembly factor Ycf48/Hcf136-like" evidence="4">
    <location>
        <begin position="41"/>
        <end position="113"/>
    </location>
</feature>
<evidence type="ECO:0000259" key="4">
    <source>
        <dbReference type="Pfam" id="PF14870"/>
    </source>
</evidence>
<feature type="chain" id="PRO_5012075080" description="Photosynthesis system II assembly factor Ycf48/Hcf136-like domain-containing protein" evidence="3">
    <location>
        <begin position="20"/>
        <end position="341"/>
    </location>
</feature>
<evidence type="ECO:0000313" key="5">
    <source>
        <dbReference type="EMBL" id="SKB57186.1"/>
    </source>
</evidence>
<dbReference type="Gene3D" id="2.130.10.10">
    <property type="entry name" value="YVTN repeat-like/Quinoprotein amine dehydrogenase"/>
    <property type="match status" value="2"/>
</dbReference>
<keyword evidence="2" id="KW-0604">Photosystem II</keyword>
<gene>
    <name evidence="5" type="ORF">SAMN05660226_02070</name>
</gene>
<dbReference type="InterPro" id="IPR015943">
    <property type="entry name" value="WD40/YVTN_repeat-like_dom_sf"/>
</dbReference>
<keyword evidence="3" id="KW-0732">Signal</keyword>
<dbReference type="PANTHER" id="PTHR47199:SF2">
    <property type="entry name" value="PHOTOSYSTEM II STABILITY_ASSEMBLY FACTOR HCF136, CHLOROPLASTIC"/>
    <property type="match status" value="1"/>
</dbReference>
<dbReference type="RefSeq" id="WP_079716759.1">
    <property type="nucleotide sequence ID" value="NZ_FUYS01000004.1"/>
</dbReference>
<evidence type="ECO:0000256" key="3">
    <source>
        <dbReference type="SAM" id="SignalP"/>
    </source>
</evidence>
<sequence length="341" mass="36219">MKWLLGIISSCAVVLSAYGQGAQIAMLEGGKPTSIRGLSVLDDSVAWVSGSAGWVSRTTDGGRTWRWQQVAGHEATDFRDIEVFSGLEAIIISAGSPLVILRTTDGGTTWQETYRDERHEIFFDGMDFWDNGRGLAYGDPIDGVMQLLATEDRGKTWQDISEQADVRLGDGEAGFAASGTGIRTLSAGHAFIGTGGSHARLLHSADHGNTWRAYGCPIIHGSASTGIFSVAFRDERHGVVVGGDYQVDRSTDSVVFVTADGGATWQQPMVGTHGFRSAAEYVGARDLVAVGTSGVDISSDGGMTWNAVSKEGFHVVRQAKAGTWVVLAGANGRIASLQMNF</sequence>
<keyword evidence="1" id="KW-0602">Photosynthesis</keyword>